<accession>W7I9Y4</accession>
<dbReference type="OrthoDB" id="5281595at2759"/>
<protein>
    <submittedName>
        <fullName evidence="2">Uncharacterized protein</fullName>
    </submittedName>
</protein>
<feature type="region of interest" description="Disordered" evidence="1">
    <location>
        <begin position="414"/>
        <end position="459"/>
    </location>
</feature>
<feature type="compositionally biased region" description="Low complexity" evidence="1">
    <location>
        <begin position="428"/>
        <end position="459"/>
    </location>
</feature>
<organism evidence="2 3">
    <name type="scientific">Drechslerella stenobrocha 248</name>
    <dbReference type="NCBI Taxonomy" id="1043628"/>
    <lineage>
        <taxon>Eukaryota</taxon>
        <taxon>Fungi</taxon>
        <taxon>Dikarya</taxon>
        <taxon>Ascomycota</taxon>
        <taxon>Pezizomycotina</taxon>
        <taxon>Orbiliomycetes</taxon>
        <taxon>Orbiliales</taxon>
        <taxon>Orbiliaceae</taxon>
        <taxon>Drechslerella</taxon>
    </lineage>
</organism>
<dbReference type="EMBL" id="KI966371">
    <property type="protein sequence ID" value="EWC48927.1"/>
    <property type="molecule type" value="Genomic_DNA"/>
</dbReference>
<proteinExistence type="predicted"/>
<dbReference type="InterPro" id="IPR032675">
    <property type="entry name" value="LRR_dom_sf"/>
</dbReference>
<dbReference type="Proteomes" id="UP000024837">
    <property type="component" value="Unassembled WGS sequence"/>
</dbReference>
<gene>
    <name evidence="2" type="ORF">DRE_00232</name>
</gene>
<dbReference type="Gene3D" id="3.80.10.10">
    <property type="entry name" value="Ribonuclease Inhibitor"/>
    <property type="match status" value="1"/>
</dbReference>
<evidence type="ECO:0000313" key="2">
    <source>
        <dbReference type="EMBL" id="EWC48927.1"/>
    </source>
</evidence>
<dbReference type="SUPFAM" id="SSF52047">
    <property type="entry name" value="RNI-like"/>
    <property type="match status" value="1"/>
</dbReference>
<name>W7I9Y4_9PEZI</name>
<sequence>MAKHTVALPYDVLCVVAGFISSHRDLLAFCMANRNAYDAGIPFLYRDVFFQSWPDLRPEEAIPSGGWYRVDGSTEALMALLYRDLQQQSSGQARANHIRSLRHITVSKEGERGNDRTRDMPKNQLVYLVETLRQLRKLSVSVDDLVTPALESAISVSAITDLHLTPHRILAQSCPSVRLAQDSQTFLPLWGNIASPILKSLTITDLPPSSRTHLDRFTIPGSVEIWNIINHCPSLQHLDIRVKITGRGSGHNHINDITRRGPAASASAADRITLSQPVVNLRTLRLQNCTVAGFEFNRLGPESMEQLHIPYNGRKRLFRDLVNSPTASLHNMAFPRNLKSLVVDTLPLTPDRREPWQGAFDRCFAQLQLEELIVLTRKVDFLLQTAMGTAGSATWNTYGDDVSLNTRSVAVEMITGQKPKSTRHESGSDTVATSTAATTDASTAAATADGGSDSAAGDGAAPGVGTSIQNSLGMGNWLKRLLLKGSWLMTQGLVEALFTTCWGLEELGIALLWRNWDHNLSNFPPYIKRLRHLRALIILNEPQSKNMNAEWGGPLPTKNKIWGMRMDLEDDAFLQHGQPQGRLRYWGVGKKM</sequence>
<evidence type="ECO:0000256" key="1">
    <source>
        <dbReference type="SAM" id="MobiDB-lite"/>
    </source>
</evidence>
<evidence type="ECO:0000313" key="3">
    <source>
        <dbReference type="Proteomes" id="UP000024837"/>
    </source>
</evidence>
<dbReference type="AlphaFoldDB" id="W7I9Y4"/>
<keyword evidence="3" id="KW-1185">Reference proteome</keyword>
<reference evidence="2 3" key="1">
    <citation type="submission" date="2013-05" db="EMBL/GenBank/DDBJ databases">
        <title>Drechslerella stenobrocha genome reveals carnivorous origination and mechanical trapping mechanism of predatory fungi.</title>
        <authorList>
            <person name="Liu X."/>
            <person name="Zhang W."/>
            <person name="Liu K."/>
        </authorList>
    </citation>
    <scope>NUCLEOTIDE SEQUENCE [LARGE SCALE GENOMIC DNA]</scope>
    <source>
        <strain evidence="2 3">248</strain>
    </source>
</reference>
<dbReference type="HOGENOM" id="CLU_460805_0_0_1"/>